<comment type="caution">
    <text evidence="3">The sequence shown here is derived from an EMBL/GenBank/DDBJ whole genome shotgun (WGS) entry which is preliminary data.</text>
</comment>
<sequence length="2372" mass="271890">MTPEGNVLTSTNNSDDFAKRDLMRTVTEPHLFTYDLLHYFSNNRSELANSAFQTLFDILFFKPVDTGKDEHGFSINEPVAFDQLVKEPELLAQSLELINNGLNDFWYRQPSTRPNIHACLFFIRFADRIRSALPEERRKEVLPDENQILTGWLGNKDLSHSDKSAIHLHRLYHYIQKSKARELSSSELQTAYQSYLFFANNPIDQEWADPYLTAEAEKFARTMSKPMQAWLDSDTTQSQERDAFFNELFVSLAIEIPEHHWHKGSQANLYTPATDSQRGRCWSVDIETGQLRNGPELFHTAEPPKWEQHRDYQRLFGNRRFQYRKANKTIYFHAPGLGNFRTVNYFLGTTPYEAITRLQRQFDGKWYQHIHVDSLPKEFPHSLKTDHAFWLSPDPTTPSYITDLKTGEICYIVDKDKEIIPYSDKDLPDEKKRTLSPFLHATDYDHKALASFERPEYIEMWKKGAERATSLDSINFPRYLSLGGNELRFDIQTGSDGSREALWHDDKQYRLADTKAPGLLGTMNNYLLLESRDKKKRKLLIPLQKALETPHLSTEERLDVVDEERKQKEYKEFGGGSEELNVSQRGHNHFIEIDLVNGKPEPKDNEGKLFLTYLYLGQREYSQALQSLRSVTQSDSMSKESLDILSWIVSLGGSNKDFSANAASVRLQAYKKLIDYERRPGTTFSPTDTPPSNKLKKEALADYKNYIDSANNVAAALRFSREEELDLLDYSLGSDTFPRRYQYLKTDSYGNDLIQTLAAPSTAISPTSNARSLPVLPNRYRDSDDTRAHPKAFQPSTYEDERKDETLFYNFSDSSGDRRYKEEQRENRVLTKPYIPFKNDFIPYYNIAKGNKAAEREALLFFLEQIDISNLSSQSEIASQPCSNWVLYHYLLFAVQYPDDAPDLPADYSPETLFDFHIALNKAYNKKQKQQEDIAAAEQPQRIAAIAEAKREVTAPLFTPGAELAEAPQIASAEEPLIFTRIRATTQRETPLQLLQSWMNADHRTEDPSLTLSLEEGDITTTEESYREAIQREFSSFSDDLAVGRKENVDTPHYTLSRSKNFSDLEKVLSKGIASQQEHLRPLEKILLSLANRKPTEANLALRESMVIGGRAKKELELNDLILLFLKGRKELFTLANSNLTAAEIERLYNLTGEYLLASVELQQWQRAENDAKLLVAMDQDNVPSDDPTRIYYTERLGNELHGARRYGKDVEGKENPTFDPVAEVPLLVFEYFSNMQLRPKQIRLIQQMTRLEATGNRYEDIVIQLIMGGGKTAVLASILGHRAAKPGRLSLFVTPASQFHSVRENLKNAQRKHFRQEIDTIDLVRKEFTAKNLQWIRNKLKKTIEHEEMLVIKSEMLQSLELEFLSCAHQYLHYAGQEPPAQLIEKIKLLREILLIFRDQSDALIDEIDLVLNALREVNFPIGEGEHVKRERTDLVKHVMALLTSDTIDIGEGKTMADLVGIRRNEQALLSSQDYQNRVKPALAKEIAQYPHLLVPAQHSDSLIRYLEGKIHPDLQLLADYEERAVPPEKGAELDRIRMWISQQPNSDELTQDVAFLVLLAKKAESNNPKIVETAELIALAKHMLDSLLPATLSKSCGRHFGRTKSGDHAGEVVPYQGVDTPATTKFGYHYEAMIYHYITALSQGITSLQLLNLAKKFKVAAQYSDKPFQDTEEAKEFLSLTEVPLEEIDAPGKLEEATANLNKNIAHLLTAETETVTHYVTYYTKRFSSSPQDLVDQLNTRRGMSGTPWNAPGYHSSLDENTLLDRGTEGQITDIMLRRAKEVGDKNVHIIETRDVEELLTSTLAGHMERGRFHGIIDVGGHFKGSNNKEVACGILRHFAQDPTSEIEGVLFYLPPAGPDATEQERKHAGQLAVWKKGAKTYDVIGGTSKEHLSTIGIPLSKLFVYYDENHTTGSDILQTPTSKNFITVDERLLRRNFFQGILRLRQYFFFQDVEYLVPKGAQDSLINRGTTVKDLIKSGIKFQTIRLAMDTYRSFKQQLDNTIRQQALKHLFDKETPEEIRDAFRLYENLLVTSSGDSLFAQFGRLARETPTIEALEHYKKMALQRFPQGSQYDQERRKLEGSLNTVIERAKRCPVLQKEVFESHANLFGMEQELNIELQQEAETTQERELENELQNELQRYNMPFSGAVLNEIEWRSIPTIEELTTPNPNPTKSRKDNDRHPDILSLKQAFTSIDTSLFQYERPYEAIFDDNILITDNCRFTGSNASPVFSKYQKPGEHILAIQKEDGHMSFILLSNKDAERFKQHLKTSDNPEAKRMWLIFPDGSLIQGNKHNPALPDSSDCAQEISRALLQVNLFNGNVHYLNKHKDEAERWLNEEPKEDKIRFMKLKVENNPVQRQLFDKSPLLQ</sequence>
<evidence type="ECO:0000313" key="3">
    <source>
        <dbReference type="EMBL" id="MBN4067020.1"/>
    </source>
</evidence>
<evidence type="ECO:0000259" key="2">
    <source>
        <dbReference type="Pfam" id="PF12340"/>
    </source>
</evidence>
<name>A0ABS3ARM9_9BACT</name>
<keyword evidence="4" id="KW-1185">Reference proteome</keyword>
<organism evidence="3 4">
    <name type="scientific">Simkania negevensis</name>
    <dbReference type="NCBI Taxonomy" id="83561"/>
    <lineage>
        <taxon>Bacteria</taxon>
        <taxon>Pseudomonadati</taxon>
        <taxon>Chlamydiota</taxon>
        <taxon>Chlamydiia</taxon>
        <taxon>Parachlamydiales</taxon>
        <taxon>Simkaniaceae</taxon>
        <taxon>Simkania</taxon>
    </lineage>
</organism>
<dbReference type="Pfam" id="PF12340">
    <property type="entry name" value="DUF3638"/>
    <property type="match status" value="1"/>
</dbReference>
<gene>
    <name evidence="3" type="ORF">JYU14_02950</name>
</gene>
<dbReference type="Proteomes" id="UP000722121">
    <property type="component" value="Unassembled WGS sequence"/>
</dbReference>
<proteinExistence type="predicted"/>
<evidence type="ECO:0000256" key="1">
    <source>
        <dbReference type="SAM" id="MobiDB-lite"/>
    </source>
</evidence>
<dbReference type="InterPro" id="IPR022099">
    <property type="entry name" value="DUF3638"/>
</dbReference>
<accession>A0ABS3ARM9</accession>
<dbReference type="EMBL" id="JAFITR010000052">
    <property type="protein sequence ID" value="MBN4067020.1"/>
    <property type="molecule type" value="Genomic_DNA"/>
</dbReference>
<feature type="compositionally biased region" description="Basic and acidic residues" evidence="1">
    <location>
        <begin position="779"/>
        <end position="788"/>
    </location>
</feature>
<feature type="region of interest" description="Disordered" evidence="1">
    <location>
        <begin position="2165"/>
        <end position="2185"/>
    </location>
</feature>
<protein>
    <submittedName>
        <fullName evidence="3">DUF3638 domain-containing protein</fullName>
    </submittedName>
</protein>
<feature type="domain" description="DUF3638" evidence="2">
    <location>
        <begin position="1219"/>
        <end position="1446"/>
    </location>
</feature>
<evidence type="ECO:0000313" key="4">
    <source>
        <dbReference type="Proteomes" id="UP000722121"/>
    </source>
</evidence>
<reference evidence="3 4" key="1">
    <citation type="submission" date="2021-02" db="EMBL/GenBank/DDBJ databases">
        <title>Activity-based single-cell genomes from oceanic crustal fluid captures similar information to metagenomic and metatranscriptomic surveys with orders of magnitude less sampling.</title>
        <authorList>
            <person name="D'Angelo T.S."/>
            <person name="Orcutt B.N."/>
        </authorList>
    </citation>
    <scope>NUCLEOTIDE SEQUENCE [LARGE SCALE GENOMIC DNA]</scope>
    <source>
        <strain evidence="3">AH-315-G07</strain>
    </source>
</reference>
<feature type="region of interest" description="Disordered" evidence="1">
    <location>
        <begin position="764"/>
        <end position="797"/>
    </location>
</feature>